<dbReference type="PANTHER" id="PTHR21683">
    <property type="entry name" value="COILED-COIL DOMAIN-CONTAINING PROTEIN 42 LIKE-2-LIKE-RELATED"/>
    <property type="match status" value="1"/>
</dbReference>
<dbReference type="EMBL" id="DS113696">
    <property type="protein sequence ID" value="EAX97908.1"/>
    <property type="molecule type" value="Genomic_DNA"/>
</dbReference>
<dbReference type="GO" id="GO:0005856">
    <property type="term" value="C:cytoskeleton"/>
    <property type="evidence" value="ECO:0007669"/>
    <property type="project" value="UniProtKB-ARBA"/>
</dbReference>
<dbReference type="SMR" id="A2FB25"/>
<dbReference type="KEGG" id="tva:4755697"/>
<evidence type="ECO:0000256" key="1">
    <source>
        <dbReference type="ARBA" id="ARBA00023054"/>
    </source>
</evidence>
<reference evidence="3" key="2">
    <citation type="journal article" date="2007" name="Science">
        <title>Draft genome sequence of the sexually transmitted pathogen Trichomonas vaginalis.</title>
        <authorList>
            <person name="Carlton J.M."/>
            <person name="Hirt R.P."/>
            <person name="Silva J.C."/>
            <person name="Delcher A.L."/>
            <person name="Schatz M."/>
            <person name="Zhao Q."/>
            <person name="Wortman J.R."/>
            <person name="Bidwell S.L."/>
            <person name="Alsmark U.C.M."/>
            <person name="Besteiro S."/>
            <person name="Sicheritz-Ponten T."/>
            <person name="Noel C.J."/>
            <person name="Dacks J.B."/>
            <person name="Foster P.G."/>
            <person name="Simillion C."/>
            <person name="Van de Peer Y."/>
            <person name="Miranda-Saavedra D."/>
            <person name="Barton G.J."/>
            <person name="Westrop G.D."/>
            <person name="Mueller S."/>
            <person name="Dessi D."/>
            <person name="Fiori P.L."/>
            <person name="Ren Q."/>
            <person name="Paulsen I."/>
            <person name="Zhang H."/>
            <person name="Bastida-Corcuera F.D."/>
            <person name="Simoes-Barbosa A."/>
            <person name="Brown M.T."/>
            <person name="Hayes R.D."/>
            <person name="Mukherjee M."/>
            <person name="Okumura C.Y."/>
            <person name="Schneider R."/>
            <person name="Smith A.J."/>
            <person name="Vanacova S."/>
            <person name="Villalvazo M."/>
            <person name="Haas B.J."/>
            <person name="Pertea M."/>
            <person name="Feldblyum T.V."/>
            <person name="Utterback T.R."/>
            <person name="Shu C.L."/>
            <person name="Osoegawa K."/>
            <person name="de Jong P.J."/>
            <person name="Hrdy I."/>
            <person name="Horvathova L."/>
            <person name="Zubacova Z."/>
            <person name="Dolezal P."/>
            <person name="Malik S.B."/>
            <person name="Logsdon J.M. Jr."/>
            <person name="Henze K."/>
            <person name="Gupta A."/>
            <person name="Wang C.C."/>
            <person name="Dunne R.L."/>
            <person name="Upcroft J.A."/>
            <person name="Upcroft P."/>
            <person name="White O."/>
            <person name="Salzberg S.L."/>
            <person name="Tang P."/>
            <person name="Chiu C.-H."/>
            <person name="Lee Y.-S."/>
            <person name="Embley T.M."/>
            <person name="Coombs G.H."/>
            <person name="Mottram J.C."/>
            <person name="Tachezy J."/>
            <person name="Fraser-Liggett C.M."/>
            <person name="Johnson P.J."/>
        </authorList>
    </citation>
    <scope>NUCLEOTIDE SEQUENCE [LARGE SCALE GENOMIC DNA]</scope>
    <source>
        <strain evidence="3">G3</strain>
    </source>
</reference>
<dbReference type="PANTHER" id="PTHR21683:SF3">
    <property type="entry name" value="CILIA AND FLAGELLA ASSOCIATED PROTEIN 100"/>
    <property type="match status" value="1"/>
</dbReference>
<evidence type="ECO:0000259" key="2">
    <source>
        <dbReference type="Pfam" id="PF13863"/>
    </source>
</evidence>
<keyword evidence="4" id="KW-1185">Reference proteome</keyword>
<dbReference type="InterPro" id="IPR051147">
    <property type="entry name" value="CFAP_domain-containing"/>
</dbReference>
<accession>A2FB25</accession>
<dbReference type="InParanoid" id="A2FB25"/>
<evidence type="ECO:0000313" key="4">
    <source>
        <dbReference type="Proteomes" id="UP000001542"/>
    </source>
</evidence>
<reference evidence="3" key="1">
    <citation type="submission" date="2006-10" db="EMBL/GenBank/DDBJ databases">
        <authorList>
            <person name="Amadeo P."/>
            <person name="Zhao Q."/>
            <person name="Wortman J."/>
            <person name="Fraser-Liggett C."/>
            <person name="Carlton J."/>
        </authorList>
    </citation>
    <scope>NUCLEOTIDE SEQUENCE</scope>
    <source>
        <strain evidence="3">G3</strain>
    </source>
</reference>
<keyword evidence="1" id="KW-0175">Coiled coil</keyword>
<evidence type="ECO:0000313" key="3">
    <source>
        <dbReference type="EMBL" id="EAX97908.1"/>
    </source>
</evidence>
<dbReference type="Proteomes" id="UP000001542">
    <property type="component" value="Unassembled WGS sequence"/>
</dbReference>
<dbReference type="AlphaFoldDB" id="A2FB25"/>
<dbReference type="RefSeq" id="XP_001310838.1">
    <property type="nucleotide sequence ID" value="XM_001310837.1"/>
</dbReference>
<dbReference type="VEuPathDB" id="TrichDB:TVAGG3_0710390"/>
<feature type="domain" description="DUF4200" evidence="2">
    <location>
        <begin position="110"/>
        <end position="227"/>
    </location>
</feature>
<sequence length="454" mass="52594">MIDDEKEILRLTQFYDGVPVEYPNNGNPFSVNKEQNIFLTGVNTPNQLSSRSTNSLLTRTSLIDRVNSIIPRVSSFTTRATELRNSKNSGLSYTSREKMPAKRRLTMNEFVQQKREICKTNIAIDTQNKKVERLNTLQKTRELQVAADSYRIEDDTFSIKQAATEYEAKLARIVKEAETFSRSTVETNVKIKQNELDLGILKTNNQKTAEQIEQSLLHKEALLQMSPPGTEDPFDYFTDPKQILDRLSVFELEAVSLARQYDELLSRFSNEQENMKLKEKQKILESVTKIIEETTEINNDYKEVEITERIPKTEIDDELEILTKQVLDLNEFIFGQQGSVNSPIDQPKAIYDFYIELSRRADEAGPETKRAVIKRISAKKKEDEKQKMLAGLMKPRERVHPDVRKKGFVIKGNNRKLNKRELPSHRVIETKVDDSSIEKDRAYYDRLLFTQQLE</sequence>
<dbReference type="Pfam" id="PF13863">
    <property type="entry name" value="DUF4200"/>
    <property type="match status" value="1"/>
</dbReference>
<protein>
    <recommendedName>
        <fullName evidence="2">DUF4200 domain-containing protein</fullName>
    </recommendedName>
</protein>
<gene>
    <name evidence="3" type="ORF">TVAG_059730</name>
</gene>
<name>A2FB25_TRIV3</name>
<organism evidence="3 4">
    <name type="scientific">Trichomonas vaginalis (strain ATCC PRA-98 / G3)</name>
    <dbReference type="NCBI Taxonomy" id="412133"/>
    <lineage>
        <taxon>Eukaryota</taxon>
        <taxon>Metamonada</taxon>
        <taxon>Parabasalia</taxon>
        <taxon>Trichomonadida</taxon>
        <taxon>Trichomonadidae</taxon>
        <taxon>Trichomonas</taxon>
    </lineage>
</organism>
<proteinExistence type="predicted"/>
<dbReference type="InterPro" id="IPR025252">
    <property type="entry name" value="DUF4200"/>
</dbReference>
<dbReference type="VEuPathDB" id="TrichDB:TVAG_059730"/>